<feature type="compositionally biased region" description="Basic and acidic residues" evidence="1">
    <location>
        <begin position="322"/>
        <end position="336"/>
    </location>
</feature>
<comment type="caution">
    <text evidence="2">The sequence shown here is derived from an EMBL/GenBank/DDBJ whole genome shotgun (WGS) entry which is preliminary data.</text>
</comment>
<dbReference type="Proteomes" id="UP000238823">
    <property type="component" value="Unassembled WGS sequence"/>
</dbReference>
<dbReference type="AlphaFoldDB" id="A0A2S9YJD0"/>
<name>A0A2S9YJD0_9BACT</name>
<dbReference type="EMBL" id="PVNL01000096">
    <property type="protein sequence ID" value="PRQ05218.1"/>
    <property type="molecule type" value="Genomic_DNA"/>
</dbReference>
<dbReference type="OrthoDB" id="1404222at2"/>
<reference evidence="2 3" key="1">
    <citation type="submission" date="2018-03" db="EMBL/GenBank/DDBJ databases">
        <title>Draft Genome Sequences of the Obligatory Marine Myxobacteria Enhygromyxa salina SWB007.</title>
        <authorList>
            <person name="Poehlein A."/>
            <person name="Moghaddam J.A."/>
            <person name="Harms H."/>
            <person name="Alanjari M."/>
            <person name="Koenig G.M."/>
            <person name="Daniel R."/>
            <person name="Schaeberle T.F."/>
        </authorList>
    </citation>
    <scope>NUCLEOTIDE SEQUENCE [LARGE SCALE GENOMIC DNA]</scope>
    <source>
        <strain evidence="2 3">SWB007</strain>
    </source>
</reference>
<accession>A0A2S9YJD0</accession>
<organism evidence="2 3">
    <name type="scientific">Enhygromyxa salina</name>
    <dbReference type="NCBI Taxonomy" id="215803"/>
    <lineage>
        <taxon>Bacteria</taxon>
        <taxon>Pseudomonadati</taxon>
        <taxon>Myxococcota</taxon>
        <taxon>Polyangia</taxon>
        <taxon>Nannocystales</taxon>
        <taxon>Nannocystaceae</taxon>
        <taxon>Enhygromyxa</taxon>
    </lineage>
</organism>
<feature type="region of interest" description="Disordered" evidence="1">
    <location>
        <begin position="322"/>
        <end position="341"/>
    </location>
</feature>
<dbReference type="RefSeq" id="WP_106091590.1">
    <property type="nucleotide sequence ID" value="NZ_PVNL01000096.1"/>
</dbReference>
<evidence type="ECO:0000313" key="3">
    <source>
        <dbReference type="Proteomes" id="UP000238823"/>
    </source>
</evidence>
<gene>
    <name evidence="2" type="ORF">ENSA7_46680</name>
</gene>
<sequence length="899" mass="98031">MPEASSQRRDAAGRLHEAGRGELLEELRLNGEIELGNGNRSSASLCLTTSGLYLVLLQVSVLPHGPGQPDVAVIDLLGAGRRLRYRSRLLGDRLEIDRWVLGVPRGHAEQALRIIGLARIRRAFGRSKVSGPERSEQQAVRARIDDPDGPWAWSGPFVDEMSPVERIWLLRWLDPDERLLVWKLSDERHRFDSPVLGAVEREQALVITERRQSLVAISPAGDPWSVTLPEAPLEIISSTMGRSVARSGEHQLRLSLGDGRSFEELAMLPGRRGVARLRGLARALWRHGRGGQAITRAAAILEELAPNDPFARLTRALLIDPRDRDDDASGRSERPPGDPPVAALVPTTTQVGGLSDPVFEALRELVEHADGGTAELGLALVDWWRDWELGPELGEVLVEHLCELGRAGLELGLPLHEELRPILQAQLDDDPTDAALLDFVLAEHLLALGRANQALELLTERRRLLPSEQLQDLLPPSPARGGQRIRIELYELAAAAHAQLGDEHGVALSELARLQPLVLERVDQLIDNLRVRGADRTEPRTTDYPLLARAERVRELLDDHGFAPKLALAAGPADSGLDASVHTDAGAELGDTLERYRVRSLDAEQLELLRHPAARVDGVLGRLQGALAKVAVPDCSVLKSYCERANLARNAALARALTDATVALGLGGVEVFVSRGDKSVGLRAYEGGTSFLLVGGDHLNPNSDAFLDEAALRFAVGAELAHLRYSHTRVTGHEVWAGTVGLGLTGLGMLIVAAPILKGLKAPARHLLDKVGAPAITRWRQKLEGRDAHTLASDNSQVIAAHRVMQLSADRAGLVLCGDPRAAIRAMFTVHPAYLALWPLVGSHGLRTTVTRELRADDERERKRLEDLAVRVAALLSFYLSDDYALLRAAVMPESRGHE</sequence>
<evidence type="ECO:0000313" key="2">
    <source>
        <dbReference type="EMBL" id="PRQ05218.1"/>
    </source>
</evidence>
<evidence type="ECO:0000256" key="1">
    <source>
        <dbReference type="SAM" id="MobiDB-lite"/>
    </source>
</evidence>
<proteinExistence type="predicted"/>
<protein>
    <submittedName>
        <fullName evidence="2">Uncharacterized protein</fullName>
    </submittedName>
</protein>